<reference evidence="2 3" key="1">
    <citation type="journal article" date="2023" name="Commun. Biol.">
        <title>Genome analysis of Parmales, the sister group of diatoms, reveals the evolutionary specialization of diatoms from phago-mixotrophs to photoautotrophs.</title>
        <authorList>
            <person name="Ban H."/>
            <person name="Sato S."/>
            <person name="Yoshikawa S."/>
            <person name="Yamada K."/>
            <person name="Nakamura Y."/>
            <person name="Ichinomiya M."/>
            <person name="Sato N."/>
            <person name="Blanc-Mathieu R."/>
            <person name="Endo H."/>
            <person name="Kuwata A."/>
            <person name="Ogata H."/>
        </authorList>
    </citation>
    <scope>NUCLEOTIDE SEQUENCE [LARGE SCALE GENOMIC DNA]</scope>
</reference>
<gene>
    <name evidence="2" type="ORF">TeGR_g2465</name>
</gene>
<sequence>MQPLPPLLLLLLLLLPPSSPLLPPVPRRSFLSLPLLLPLPVAASPLSPSQAAPALSPALSPKRPNLSPQALADVVRADVAERKFLATGELTRAVYSESCVFVDEIDTYTLDKWIAGTGRLFDGAASSVSLVGDAVASSPTQLSFRFDETLQFNIPFKPRSHLTGTVTLTRDPGDGLITEYRESWDQSVADTLRNLQWGN</sequence>
<proteinExistence type="predicted"/>
<keyword evidence="1" id="KW-0732">Signal</keyword>
<keyword evidence="3" id="KW-1185">Reference proteome</keyword>
<protein>
    <submittedName>
        <fullName evidence="2">Uncharacterized protein</fullName>
    </submittedName>
</protein>
<comment type="caution">
    <text evidence="2">The sequence shown here is derived from an EMBL/GenBank/DDBJ whole genome shotgun (WGS) entry which is preliminary data.</text>
</comment>
<evidence type="ECO:0000313" key="3">
    <source>
        <dbReference type="Proteomes" id="UP001165060"/>
    </source>
</evidence>
<feature type="signal peptide" evidence="1">
    <location>
        <begin position="1"/>
        <end position="20"/>
    </location>
</feature>
<accession>A0ABQ6MM76</accession>
<evidence type="ECO:0000313" key="2">
    <source>
        <dbReference type="EMBL" id="GMI28451.1"/>
    </source>
</evidence>
<organism evidence="2 3">
    <name type="scientific">Tetraparma gracilis</name>
    <dbReference type="NCBI Taxonomy" id="2962635"/>
    <lineage>
        <taxon>Eukaryota</taxon>
        <taxon>Sar</taxon>
        <taxon>Stramenopiles</taxon>
        <taxon>Ochrophyta</taxon>
        <taxon>Bolidophyceae</taxon>
        <taxon>Parmales</taxon>
        <taxon>Triparmaceae</taxon>
        <taxon>Tetraparma</taxon>
    </lineage>
</organism>
<dbReference type="EMBL" id="BRYB01004278">
    <property type="protein sequence ID" value="GMI28451.1"/>
    <property type="molecule type" value="Genomic_DNA"/>
</dbReference>
<dbReference type="Proteomes" id="UP001165060">
    <property type="component" value="Unassembled WGS sequence"/>
</dbReference>
<feature type="chain" id="PRO_5045046513" evidence="1">
    <location>
        <begin position="21"/>
        <end position="199"/>
    </location>
</feature>
<name>A0ABQ6MM76_9STRA</name>
<evidence type="ECO:0000256" key="1">
    <source>
        <dbReference type="SAM" id="SignalP"/>
    </source>
</evidence>